<keyword evidence="2" id="KW-1185">Reference proteome</keyword>
<protein>
    <submittedName>
        <fullName evidence="1">Uncharacterized protein</fullName>
    </submittedName>
</protein>
<comment type="caution">
    <text evidence="1">The sequence shown here is derived from an EMBL/GenBank/DDBJ whole genome shotgun (WGS) entry which is preliminary data.</text>
</comment>
<dbReference type="EMBL" id="CALYLK010000002">
    <property type="protein sequence ID" value="CAH8195497.1"/>
    <property type="molecule type" value="Genomic_DNA"/>
</dbReference>
<organism evidence="1 2">
    <name type="scientific">Vibrio aestuarianus</name>
    <dbReference type="NCBI Taxonomy" id="28171"/>
    <lineage>
        <taxon>Bacteria</taxon>
        <taxon>Pseudomonadati</taxon>
        <taxon>Pseudomonadota</taxon>
        <taxon>Gammaproteobacteria</taxon>
        <taxon>Vibrionales</taxon>
        <taxon>Vibrionaceae</taxon>
        <taxon>Vibrio</taxon>
    </lineage>
</organism>
<gene>
    <name evidence="1" type="ORF">VAE063_1010035</name>
</gene>
<dbReference type="Proteomes" id="UP001152658">
    <property type="component" value="Unassembled WGS sequence"/>
</dbReference>
<name>A0ABM9FIQ1_9VIBR</name>
<accession>A0ABM9FIQ1</accession>
<sequence length="75" mass="8165">MQQAVAQLGKVGVVAELATTDRFNYSDNYCKFGNSSTARNTYELESNLEVFPPRCQHGMEQIESTATESSSGGVL</sequence>
<proteinExistence type="predicted"/>
<dbReference type="RefSeq" id="WP_168524490.1">
    <property type="nucleotide sequence ID" value="NZ_CALYLB010000045.1"/>
</dbReference>
<reference evidence="1" key="1">
    <citation type="submission" date="2022-06" db="EMBL/GenBank/DDBJ databases">
        <authorList>
            <person name="Goudenege D."/>
            <person name="Le Roux F."/>
        </authorList>
    </citation>
    <scope>NUCLEOTIDE SEQUENCE</scope>
    <source>
        <strain evidence="1">12-063</strain>
    </source>
</reference>
<evidence type="ECO:0000313" key="1">
    <source>
        <dbReference type="EMBL" id="CAH8195497.1"/>
    </source>
</evidence>
<evidence type="ECO:0000313" key="2">
    <source>
        <dbReference type="Proteomes" id="UP001152658"/>
    </source>
</evidence>